<dbReference type="PROSITE" id="PS50950">
    <property type="entry name" value="ZF_THAP"/>
    <property type="match status" value="1"/>
</dbReference>
<evidence type="ECO:0000256" key="9">
    <source>
        <dbReference type="ARBA" id="ARBA00023163"/>
    </source>
</evidence>
<dbReference type="GO" id="GO:0016301">
    <property type="term" value="F:kinase activity"/>
    <property type="evidence" value="ECO:0007669"/>
    <property type="project" value="UniProtKB-KW"/>
</dbReference>
<evidence type="ECO:0000256" key="1">
    <source>
        <dbReference type="ARBA" id="ARBA00004642"/>
    </source>
</evidence>
<dbReference type="InterPro" id="IPR006612">
    <property type="entry name" value="THAP_Znf"/>
</dbReference>
<comment type="similarity">
    <text evidence="2">Belongs to the THAP1 family.</text>
</comment>
<keyword evidence="5" id="KW-0862">Zinc</keyword>
<evidence type="ECO:0000256" key="8">
    <source>
        <dbReference type="ARBA" id="ARBA00023125"/>
    </source>
</evidence>
<evidence type="ECO:0000259" key="13">
    <source>
        <dbReference type="PROSITE" id="PS50950"/>
    </source>
</evidence>
<organism evidence="14">
    <name type="scientific">Amblyomma americanum</name>
    <name type="common">Lone star tick</name>
    <dbReference type="NCBI Taxonomy" id="6943"/>
    <lineage>
        <taxon>Eukaryota</taxon>
        <taxon>Metazoa</taxon>
        <taxon>Ecdysozoa</taxon>
        <taxon>Arthropoda</taxon>
        <taxon>Chelicerata</taxon>
        <taxon>Arachnida</taxon>
        <taxon>Acari</taxon>
        <taxon>Parasitiformes</taxon>
        <taxon>Ixodida</taxon>
        <taxon>Ixodoidea</taxon>
        <taxon>Ixodidae</taxon>
        <taxon>Amblyomminae</taxon>
        <taxon>Amblyomma</taxon>
    </lineage>
</organism>
<keyword evidence="4 12" id="KW-0863">Zinc-finger</keyword>
<keyword evidence="11" id="KW-0131">Cell cycle</keyword>
<evidence type="ECO:0000256" key="6">
    <source>
        <dbReference type="ARBA" id="ARBA00023015"/>
    </source>
</evidence>
<feature type="domain" description="THAP-type" evidence="13">
    <location>
        <begin position="1"/>
        <end position="83"/>
    </location>
</feature>
<dbReference type="SMART" id="SM00980">
    <property type="entry name" value="THAP"/>
    <property type="match status" value="1"/>
</dbReference>
<dbReference type="AlphaFoldDB" id="A0A0C9RS28"/>
<dbReference type="Pfam" id="PF05485">
    <property type="entry name" value="THAP"/>
    <property type="match status" value="1"/>
</dbReference>
<keyword evidence="6" id="KW-0805">Transcription regulation</keyword>
<keyword evidence="9" id="KW-0804">Transcription</keyword>
<evidence type="ECO:0000256" key="4">
    <source>
        <dbReference type="ARBA" id="ARBA00022771"/>
    </source>
</evidence>
<evidence type="ECO:0000256" key="10">
    <source>
        <dbReference type="ARBA" id="ARBA00023242"/>
    </source>
</evidence>
<dbReference type="PANTHER" id="PTHR46600">
    <property type="entry name" value="THAP DOMAIN-CONTAINING"/>
    <property type="match status" value="1"/>
</dbReference>
<dbReference type="PANTHER" id="PTHR46600:SF1">
    <property type="entry name" value="THAP DOMAIN-CONTAINING PROTEIN 1"/>
    <property type="match status" value="1"/>
</dbReference>
<keyword evidence="3" id="KW-0479">Metal-binding</keyword>
<evidence type="ECO:0000256" key="7">
    <source>
        <dbReference type="ARBA" id="ARBA00023054"/>
    </source>
</evidence>
<keyword evidence="7" id="KW-0175">Coiled coil</keyword>
<dbReference type="EMBL" id="GBZX01002709">
    <property type="protein sequence ID" value="JAG90031.1"/>
    <property type="molecule type" value="mRNA"/>
</dbReference>
<protein>
    <submittedName>
        <fullName evidence="14">Putative 52 kd repressor of inhibitor of protein kinase</fullName>
    </submittedName>
</protein>
<dbReference type="SUPFAM" id="SSF57716">
    <property type="entry name" value="Glucocorticoid receptor-like (DNA-binding domain)"/>
    <property type="match status" value="1"/>
</dbReference>
<feature type="non-terminal residue" evidence="14">
    <location>
        <position position="118"/>
    </location>
</feature>
<evidence type="ECO:0000256" key="5">
    <source>
        <dbReference type="ARBA" id="ARBA00022833"/>
    </source>
</evidence>
<sequence length="118" mass="13231">CAFNSCYASGSDSIVEGSRFYRFPRDVERCRQWIKNSGSRALCEKPVAEVHQNNHLCGAHFDAAQFVKEGSHRLVSDAVPTLFTSVNVEHLEIDHDYTVPAYSEKQSLNTKSPSLLKV</sequence>
<keyword evidence="14" id="KW-0418">Kinase</keyword>
<dbReference type="SMART" id="SM00692">
    <property type="entry name" value="DM3"/>
    <property type="match status" value="1"/>
</dbReference>
<keyword evidence="10" id="KW-0539">Nucleus</keyword>
<dbReference type="GO" id="GO:0043565">
    <property type="term" value="F:sequence-specific DNA binding"/>
    <property type="evidence" value="ECO:0007669"/>
    <property type="project" value="InterPro"/>
</dbReference>
<reference evidence="14" key="1">
    <citation type="journal article" date="2015" name="PLoS ONE">
        <title>An Insight into the Sialome of the Lone Star Tick, Amblyomma americanum, with a Glimpse on Its Time Dependent Gene Expression.</title>
        <authorList>
            <person name="Karim S."/>
            <person name="Ribeiro J.M."/>
        </authorList>
    </citation>
    <scope>NUCLEOTIDE SEQUENCE</scope>
    <source>
        <tissue evidence="14">Salivary gland</tissue>
    </source>
</reference>
<evidence type="ECO:0000256" key="11">
    <source>
        <dbReference type="ARBA" id="ARBA00023306"/>
    </source>
</evidence>
<keyword evidence="14" id="KW-0808">Transferase</keyword>
<dbReference type="GO" id="GO:0008270">
    <property type="term" value="F:zinc ion binding"/>
    <property type="evidence" value="ECO:0007669"/>
    <property type="project" value="UniProtKB-KW"/>
</dbReference>
<comment type="subcellular location">
    <subcellularLocation>
        <location evidence="1">Nucleus</location>
        <location evidence="1">Nucleoplasm</location>
    </subcellularLocation>
</comment>
<evidence type="ECO:0000313" key="14">
    <source>
        <dbReference type="EMBL" id="JAG90031.1"/>
    </source>
</evidence>
<evidence type="ECO:0000256" key="12">
    <source>
        <dbReference type="PROSITE-ProRule" id="PRU00309"/>
    </source>
</evidence>
<dbReference type="InterPro" id="IPR026516">
    <property type="entry name" value="THAP1/10"/>
</dbReference>
<feature type="non-terminal residue" evidence="14">
    <location>
        <position position="1"/>
    </location>
</feature>
<dbReference type="GO" id="GO:0005654">
    <property type="term" value="C:nucleoplasm"/>
    <property type="evidence" value="ECO:0007669"/>
    <property type="project" value="UniProtKB-SubCell"/>
</dbReference>
<keyword evidence="8 12" id="KW-0238">DNA-binding</keyword>
<accession>A0A0C9RS28</accession>
<name>A0A0C9RS28_AMBAM</name>
<proteinExistence type="evidence at transcript level"/>
<evidence type="ECO:0000256" key="3">
    <source>
        <dbReference type="ARBA" id="ARBA00022723"/>
    </source>
</evidence>
<evidence type="ECO:0000256" key="2">
    <source>
        <dbReference type="ARBA" id="ARBA00006177"/>
    </source>
</evidence>